<reference evidence="4" key="1">
    <citation type="journal article" date="2023" name="Plant J.">
        <title>Genome sequences and population genomics provide insights into the demographic history, inbreeding, and mutation load of two 'living fossil' tree species of Dipteronia.</title>
        <authorList>
            <person name="Feng Y."/>
            <person name="Comes H.P."/>
            <person name="Chen J."/>
            <person name="Zhu S."/>
            <person name="Lu R."/>
            <person name="Zhang X."/>
            <person name="Li P."/>
            <person name="Qiu J."/>
            <person name="Olsen K.M."/>
            <person name="Qiu Y."/>
        </authorList>
    </citation>
    <scope>NUCLEOTIDE SEQUENCE</scope>
    <source>
        <strain evidence="4">KIB01</strain>
    </source>
</reference>
<name>A0AAD9WMU6_9ROSI</name>
<dbReference type="Pfam" id="PF14543">
    <property type="entry name" value="TAXi_N"/>
    <property type="match status" value="1"/>
</dbReference>
<feature type="transmembrane region" description="Helical" evidence="2">
    <location>
        <begin position="25"/>
        <end position="46"/>
    </location>
</feature>
<feature type="domain" description="Xylanase inhibitor N-terminal" evidence="3">
    <location>
        <begin position="8"/>
        <end position="71"/>
    </location>
</feature>
<gene>
    <name evidence="4" type="ORF">Ddye_030570</name>
</gene>
<evidence type="ECO:0000313" key="4">
    <source>
        <dbReference type="EMBL" id="KAK2635778.1"/>
    </source>
</evidence>
<evidence type="ECO:0000256" key="1">
    <source>
        <dbReference type="ARBA" id="ARBA00007447"/>
    </source>
</evidence>
<dbReference type="EMBL" id="JANJYI010000009">
    <property type="protein sequence ID" value="KAK2635778.1"/>
    <property type="molecule type" value="Genomic_DNA"/>
</dbReference>
<proteinExistence type="inferred from homology"/>
<evidence type="ECO:0000313" key="5">
    <source>
        <dbReference type="Proteomes" id="UP001280121"/>
    </source>
</evidence>
<dbReference type="Proteomes" id="UP001280121">
    <property type="component" value="Unassembled WGS sequence"/>
</dbReference>
<evidence type="ECO:0000259" key="3">
    <source>
        <dbReference type="Pfam" id="PF14543"/>
    </source>
</evidence>
<comment type="caution">
    <text evidence="4">The sequence shown here is derived from an EMBL/GenBank/DDBJ whole genome shotgun (WGS) entry which is preliminary data.</text>
</comment>
<keyword evidence="2" id="KW-0812">Transmembrane</keyword>
<dbReference type="AlphaFoldDB" id="A0AAD9WMU6"/>
<accession>A0AAD9WMU6</accession>
<dbReference type="InterPro" id="IPR021109">
    <property type="entry name" value="Peptidase_aspartic_dom_sf"/>
</dbReference>
<keyword evidence="2" id="KW-1133">Transmembrane helix</keyword>
<feature type="transmembrane region" description="Helical" evidence="2">
    <location>
        <begin position="66"/>
        <end position="87"/>
    </location>
</feature>
<organism evidence="4 5">
    <name type="scientific">Dipteronia dyeriana</name>
    <dbReference type="NCBI Taxonomy" id="168575"/>
    <lineage>
        <taxon>Eukaryota</taxon>
        <taxon>Viridiplantae</taxon>
        <taxon>Streptophyta</taxon>
        <taxon>Embryophyta</taxon>
        <taxon>Tracheophyta</taxon>
        <taxon>Spermatophyta</taxon>
        <taxon>Magnoliopsida</taxon>
        <taxon>eudicotyledons</taxon>
        <taxon>Gunneridae</taxon>
        <taxon>Pentapetalae</taxon>
        <taxon>rosids</taxon>
        <taxon>malvids</taxon>
        <taxon>Sapindales</taxon>
        <taxon>Sapindaceae</taxon>
        <taxon>Hippocastanoideae</taxon>
        <taxon>Acereae</taxon>
        <taxon>Dipteronia</taxon>
    </lineage>
</organism>
<sequence>MLETLILGQKRILNMAMGCGRNNQVNTLSIVTWLLGLGGGQISFLNQLSVKIGGSLSYCLGSRSPGWLAFGIGLHIAFPMGVTWAVGHRCSINLEPQVFTMLGF</sequence>
<dbReference type="InterPro" id="IPR032861">
    <property type="entry name" value="TAXi_N"/>
</dbReference>
<comment type="similarity">
    <text evidence="1">Belongs to the peptidase A1 family.</text>
</comment>
<dbReference type="SUPFAM" id="SSF50630">
    <property type="entry name" value="Acid proteases"/>
    <property type="match status" value="1"/>
</dbReference>
<keyword evidence="5" id="KW-1185">Reference proteome</keyword>
<evidence type="ECO:0000256" key="2">
    <source>
        <dbReference type="SAM" id="Phobius"/>
    </source>
</evidence>
<keyword evidence="2" id="KW-0472">Membrane</keyword>
<dbReference type="Gene3D" id="2.40.70.10">
    <property type="entry name" value="Acid Proteases"/>
    <property type="match status" value="1"/>
</dbReference>
<protein>
    <recommendedName>
        <fullName evidence="3">Xylanase inhibitor N-terminal domain-containing protein</fullName>
    </recommendedName>
</protein>